<dbReference type="PANTHER" id="PTHR47391">
    <property type="entry name" value="BIORIENTATION OF CHROMOSOMES IN CELL DIVISION 1 LIKE 1"/>
    <property type="match status" value="1"/>
</dbReference>
<feature type="compositionally biased region" description="Polar residues" evidence="1">
    <location>
        <begin position="1"/>
        <end position="10"/>
    </location>
</feature>
<keyword evidence="3" id="KW-1185">Reference proteome</keyword>
<feature type="compositionally biased region" description="Polar residues" evidence="1">
    <location>
        <begin position="47"/>
        <end position="56"/>
    </location>
</feature>
<dbReference type="InterPro" id="IPR043244">
    <property type="entry name" value="BOD1L1"/>
</dbReference>
<evidence type="ECO:0000313" key="2">
    <source>
        <dbReference type="Ensembl" id="ENSSPUP00000017023.1"/>
    </source>
</evidence>
<name>A0A8D0H6Q7_SPHPU</name>
<feature type="region of interest" description="Disordered" evidence="1">
    <location>
        <begin position="1"/>
        <end position="68"/>
    </location>
</feature>
<dbReference type="GeneTree" id="ENSGT00940000156198"/>
<evidence type="ECO:0000256" key="1">
    <source>
        <dbReference type="SAM" id="MobiDB-lite"/>
    </source>
</evidence>
<feature type="compositionally biased region" description="Acidic residues" evidence="1">
    <location>
        <begin position="16"/>
        <end position="43"/>
    </location>
</feature>
<dbReference type="Proteomes" id="UP000694392">
    <property type="component" value="Unplaced"/>
</dbReference>
<sequence>LSDITVSSVHTSDLSSFEEESEEEAVVSDSTEEGEITSDDEEEKNNQIKTTFQTSEPNDRKTKPARHAYVHKPYLYSKYYSDSDDERTVEQHRQSIVSCDILTSSLCF</sequence>
<reference evidence="2" key="2">
    <citation type="submission" date="2025-09" db="UniProtKB">
        <authorList>
            <consortium name="Ensembl"/>
        </authorList>
    </citation>
    <scope>IDENTIFICATION</scope>
</reference>
<dbReference type="PANTHER" id="PTHR47391:SF1">
    <property type="entry name" value="BIORIENTATION OF CHROMOSOMES IN CELL DIVISION 1 LIKE 1"/>
    <property type="match status" value="1"/>
</dbReference>
<dbReference type="Ensembl" id="ENSSPUT00000018139.1">
    <property type="protein sequence ID" value="ENSSPUP00000017023.1"/>
    <property type="gene ID" value="ENSSPUG00000013175.1"/>
</dbReference>
<evidence type="ECO:0000313" key="3">
    <source>
        <dbReference type="Proteomes" id="UP000694392"/>
    </source>
</evidence>
<dbReference type="AlphaFoldDB" id="A0A8D0H6Q7"/>
<accession>A0A8D0H6Q7</accession>
<proteinExistence type="predicted"/>
<reference evidence="2" key="1">
    <citation type="submission" date="2025-08" db="UniProtKB">
        <authorList>
            <consortium name="Ensembl"/>
        </authorList>
    </citation>
    <scope>IDENTIFICATION</scope>
</reference>
<organism evidence="2 3">
    <name type="scientific">Sphenodon punctatus</name>
    <name type="common">Tuatara</name>
    <name type="synonym">Hatteria punctata</name>
    <dbReference type="NCBI Taxonomy" id="8508"/>
    <lineage>
        <taxon>Eukaryota</taxon>
        <taxon>Metazoa</taxon>
        <taxon>Chordata</taxon>
        <taxon>Craniata</taxon>
        <taxon>Vertebrata</taxon>
        <taxon>Euteleostomi</taxon>
        <taxon>Lepidosauria</taxon>
        <taxon>Sphenodontia</taxon>
        <taxon>Sphenodontidae</taxon>
        <taxon>Sphenodon</taxon>
    </lineage>
</organism>
<protein>
    <submittedName>
        <fullName evidence="2">Uncharacterized protein</fullName>
    </submittedName>
</protein>